<evidence type="ECO:0000259" key="2">
    <source>
        <dbReference type="Pfam" id="PF25502"/>
    </source>
</evidence>
<evidence type="ECO:0008006" key="5">
    <source>
        <dbReference type="Google" id="ProtNLM"/>
    </source>
</evidence>
<proteinExistence type="predicted"/>
<sequence length="846" mass="94462">MDPSGLVPTEDTIEALLDHLVDPLLPIVEVRGEVPNDHQQLMLAKQMHAVVILYNYYHRKQFPKLEFLGLESFFKLCCIAKPGILHYLKYMHGCEEGSDNLNNQFSITEKMVMDACNICIELDSSKDNPIIQGWPISKVAVFLVDPTNKNCLLQFCSITQGVWSLVEKAVEAHYENGFSQNEADEFEKVLEQLAFSSVEQETGISRSDLSILERHLTYSLSHEKTTSRLYIMKYGRVLSEELPEVAIEDVITSLEGPLVKKDLTCEVTSVVEYYNILPYVEIIASWLSREDANHDSLNLWGQQVIKEGKCSLQPNGVASIADHKVDIKFVSSESNADIGNRKESKTLTIETSRSQLSSVNGSLESAIRPENIAGSPCIEQEDRIIMKDQAMNDKPMQNEQDNNDLDNEKNNLMDGNTYNNRVDGSYRVTNSCKAVDLKHPLVLDRMPMEDEGMNTKSDLSERNVNNKDKKIVKSERVTIKNINDLPADNNSSTAISKPKKIYDVSQAEPDSLTKIKDQVRKDKLPKTGQCEDIEISEKKHIKDASTSNEKSGSTCVKDAMTSKSNTLRQNSLQQPSHCAVTSGTNVTSDAYIDECKNDICSASPVSVGGNEDKACRRDSVGCITKCTDKDRTYVSGANQGGCSSGDLPLAPVHFTSSDHSSFYHVMASKEKDLLQACLRVFQKKRDDLYQQKRLIQDEIARCEMNIQKNLRGDESSTLQVDSVIEALNSLSSSQVRMGLSSEEQRLSQNSKRRKFSEAVLSSVNSCQELDDICHENGWILPRYTVFPSLAGCESTGMFKATVSVHGTDFEFADDGDLKSSPHEARESAATQMLNTLQTLQARIKKQ</sequence>
<reference evidence="4" key="1">
    <citation type="journal article" date="2017" name="Nat. Commun.">
        <title>The asparagus genome sheds light on the origin and evolution of a young Y chromosome.</title>
        <authorList>
            <person name="Harkess A."/>
            <person name="Zhou J."/>
            <person name="Xu C."/>
            <person name="Bowers J.E."/>
            <person name="Van der Hulst R."/>
            <person name="Ayyampalayam S."/>
            <person name="Mercati F."/>
            <person name="Riccardi P."/>
            <person name="McKain M.R."/>
            <person name="Kakrana A."/>
            <person name="Tang H."/>
            <person name="Ray J."/>
            <person name="Groenendijk J."/>
            <person name="Arikit S."/>
            <person name="Mathioni S.M."/>
            <person name="Nakano M."/>
            <person name="Shan H."/>
            <person name="Telgmann-Rauber A."/>
            <person name="Kanno A."/>
            <person name="Yue Z."/>
            <person name="Chen H."/>
            <person name="Li W."/>
            <person name="Chen Y."/>
            <person name="Xu X."/>
            <person name="Zhang Y."/>
            <person name="Luo S."/>
            <person name="Chen H."/>
            <person name="Gao J."/>
            <person name="Mao Z."/>
            <person name="Pires J.C."/>
            <person name="Luo M."/>
            <person name="Kudrna D."/>
            <person name="Wing R.A."/>
            <person name="Meyers B.C."/>
            <person name="Yi K."/>
            <person name="Kong H."/>
            <person name="Lavrijsen P."/>
            <person name="Sunseri F."/>
            <person name="Falavigna A."/>
            <person name="Ye Y."/>
            <person name="Leebens-Mack J.H."/>
            <person name="Chen G."/>
        </authorList>
    </citation>
    <scope>NUCLEOTIDE SEQUENCE [LARGE SCALE GENOMIC DNA]</scope>
    <source>
        <strain evidence="4">cv. DH0086</strain>
    </source>
</reference>
<dbReference type="Pfam" id="PF25502">
    <property type="entry name" value="DUF7915"/>
    <property type="match status" value="1"/>
</dbReference>
<dbReference type="AlphaFoldDB" id="A0A5P1F733"/>
<name>A0A5P1F733_ASPOF</name>
<keyword evidence="4" id="KW-1185">Reference proteome</keyword>
<dbReference type="CDD" id="cd00048">
    <property type="entry name" value="DSRM_SF"/>
    <property type="match status" value="1"/>
</dbReference>
<dbReference type="OMA" id="ICHENGW"/>
<dbReference type="PANTHER" id="PTHR33913">
    <property type="entry name" value="ALEURONE LAYER MORPHOGENESIS PROTEIN"/>
    <property type="match status" value="1"/>
</dbReference>
<evidence type="ECO:0000313" key="3">
    <source>
        <dbReference type="EMBL" id="ONK72471.1"/>
    </source>
</evidence>
<dbReference type="Pfam" id="PF14709">
    <property type="entry name" value="DND1_DSRM"/>
    <property type="match status" value="1"/>
</dbReference>
<dbReference type="Gene3D" id="3.30.160.20">
    <property type="match status" value="1"/>
</dbReference>
<feature type="domain" description="DUF7913" evidence="1">
    <location>
        <begin position="7"/>
        <end position="123"/>
    </location>
</feature>
<dbReference type="Proteomes" id="UP000243459">
    <property type="component" value="Chromosome 4"/>
</dbReference>
<gene>
    <name evidence="3" type="ORF">A4U43_C04F19780</name>
</gene>
<accession>A0A5P1F733</accession>
<dbReference type="PANTHER" id="PTHR33913:SF1">
    <property type="entry name" value="DRBM DOMAIN-CONTAINING PROTEIN"/>
    <property type="match status" value="1"/>
</dbReference>
<dbReference type="SUPFAM" id="SSF54768">
    <property type="entry name" value="dsRNA-binding domain-like"/>
    <property type="match status" value="1"/>
</dbReference>
<dbReference type="InterPro" id="IPR057237">
    <property type="entry name" value="DUF7915"/>
</dbReference>
<evidence type="ECO:0000259" key="1">
    <source>
        <dbReference type="Pfam" id="PF25500"/>
    </source>
</evidence>
<organism evidence="3 4">
    <name type="scientific">Asparagus officinalis</name>
    <name type="common">Garden asparagus</name>
    <dbReference type="NCBI Taxonomy" id="4686"/>
    <lineage>
        <taxon>Eukaryota</taxon>
        <taxon>Viridiplantae</taxon>
        <taxon>Streptophyta</taxon>
        <taxon>Embryophyta</taxon>
        <taxon>Tracheophyta</taxon>
        <taxon>Spermatophyta</taxon>
        <taxon>Magnoliopsida</taxon>
        <taxon>Liliopsida</taxon>
        <taxon>Asparagales</taxon>
        <taxon>Asparagaceae</taxon>
        <taxon>Asparagoideae</taxon>
        <taxon>Asparagus</taxon>
    </lineage>
</organism>
<dbReference type="Gramene" id="ONK72471">
    <property type="protein sequence ID" value="ONK72471"/>
    <property type="gene ID" value="A4U43_C04F19780"/>
</dbReference>
<dbReference type="EMBL" id="CM007384">
    <property type="protein sequence ID" value="ONK72471.1"/>
    <property type="molecule type" value="Genomic_DNA"/>
</dbReference>
<evidence type="ECO:0000313" key="4">
    <source>
        <dbReference type="Proteomes" id="UP000243459"/>
    </source>
</evidence>
<dbReference type="InterPro" id="IPR057235">
    <property type="entry name" value="DUF7913"/>
</dbReference>
<feature type="domain" description="DUF7915" evidence="2">
    <location>
        <begin position="159"/>
        <end position="289"/>
    </location>
</feature>
<dbReference type="Pfam" id="PF25500">
    <property type="entry name" value="DUF7913"/>
    <property type="match status" value="1"/>
</dbReference>
<protein>
    <recommendedName>
        <fullName evidence="5">DRBM domain-containing protein</fullName>
    </recommendedName>
</protein>
<dbReference type="OrthoDB" id="781822at2759"/>